<feature type="compositionally biased region" description="Polar residues" evidence="1">
    <location>
        <begin position="256"/>
        <end position="265"/>
    </location>
</feature>
<accession>A0AA86V4I6</accession>
<gene>
    <name evidence="2" type="ORF">AYBTSS11_LOCUS5211</name>
</gene>
<organism evidence="2 3">
    <name type="scientific">Sphenostylis stenocarpa</name>
    <dbReference type="NCBI Taxonomy" id="92480"/>
    <lineage>
        <taxon>Eukaryota</taxon>
        <taxon>Viridiplantae</taxon>
        <taxon>Streptophyta</taxon>
        <taxon>Embryophyta</taxon>
        <taxon>Tracheophyta</taxon>
        <taxon>Spermatophyta</taxon>
        <taxon>Magnoliopsida</taxon>
        <taxon>eudicotyledons</taxon>
        <taxon>Gunneridae</taxon>
        <taxon>Pentapetalae</taxon>
        <taxon>rosids</taxon>
        <taxon>fabids</taxon>
        <taxon>Fabales</taxon>
        <taxon>Fabaceae</taxon>
        <taxon>Papilionoideae</taxon>
        <taxon>50 kb inversion clade</taxon>
        <taxon>NPAAA clade</taxon>
        <taxon>indigoferoid/millettioid clade</taxon>
        <taxon>Phaseoleae</taxon>
        <taxon>Sphenostylis</taxon>
    </lineage>
</organism>
<sequence>MLRRLHHAMLKRVVNSLGLVENTNKNPRKNKVRGTKTFPEDGLRTKDLYVRIVHKGGQQELCNHAFPASKLMAKYPGMCVARAQVFTAPQHSVLRPEEQLVLGHKYVIISCKDVEKLKRKRHQHGKTKEHNGVVNLKPNIIRSPRGHKPKENDKNVVAGHDVMNTRITLSPSECEVHENDEVKEANGDGGKKVNAEINVSLCGEDVEKVQCFAKDFYVAKVKSAKYSRKKGIKVKKTFSPPLPNGRSYRSLRWEPSLSTVPELSP</sequence>
<keyword evidence="3" id="KW-1185">Reference proteome</keyword>
<reference evidence="2" key="1">
    <citation type="submission" date="2023-10" db="EMBL/GenBank/DDBJ databases">
        <authorList>
            <person name="Domelevo Entfellner J.-B."/>
        </authorList>
    </citation>
    <scope>NUCLEOTIDE SEQUENCE</scope>
</reference>
<evidence type="ECO:0000256" key="1">
    <source>
        <dbReference type="SAM" id="MobiDB-lite"/>
    </source>
</evidence>
<dbReference type="PANTHER" id="PTHR33052">
    <property type="entry name" value="DUF4228 DOMAIN PROTEIN-RELATED"/>
    <property type="match status" value="1"/>
</dbReference>
<dbReference type="AlphaFoldDB" id="A0AA86V4I6"/>
<name>A0AA86V4I6_9FABA</name>
<proteinExistence type="predicted"/>
<evidence type="ECO:0000313" key="2">
    <source>
        <dbReference type="EMBL" id="CAJ1931360.1"/>
    </source>
</evidence>
<protein>
    <submittedName>
        <fullName evidence="2">Uncharacterized protein</fullName>
    </submittedName>
</protein>
<feature type="region of interest" description="Disordered" evidence="1">
    <location>
        <begin position="235"/>
        <end position="265"/>
    </location>
</feature>
<dbReference type="Pfam" id="PF14009">
    <property type="entry name" value="PADRE"/>
    <property type="match status" value="1"/>
</dbReference>
<dbReference type="Proteomes" id="UP001189624">
    <property type="component" value="Chromosome 2"/>
</dbReference>
<evidence type="ECO:0000313" key="3">
    <source>
        <dbReference type="Proteomes" id="UP001189624"/>
    </source>
</evidence>
<dbReference type="EMBL" id="OY731399">
    <property type="protein sequence ID" value="CAJ1931360.1"/>
    <property type="molecule type" value="Genomic_DNA"/>
</dbReference>
<dbReference type="InterPro" id="IPR025322">
    <property type="entry name" value="PADRE_dom"/>
</dbReference>
<dbReference type="Gramene" id="rna-AYBTSS11_LOCUS5211">
    <property type="protein sequence ID" value="CAJ1931360.1"/>
    <property type="gene ID" value="gene-AYBTSS11_LOCUS5211"/>
</dbReference>